<feature type="region of interest" description="Disordered" evidence="1">
    <location>
        <begin position="1"/>
        <end position="25"/>
    </location>
</feature>
<dbReference type="AlphaFoldDB" id="A0A420ERN2"/>
<accession>A0A420ERN2</accession>
<dbReference type="Pfam" id="PF06627">
    <property type="entry name" value="DUF1153"/>
    <property type="match status" value="1"/>
</dbReference>
<organism evidence="2 3">
    <name type="scientific">Altericroceibacterium spongiae</name>
    <dbReference type="NCBI Taxonomy" id="2320269"/>
    <lineage>
        <taxon>Bacteria</taxon>
        <taxon>Pseudomonadati</taxon>
        <taxon>Pseudomonadota</taxon>
        <taxon>Alphaproteobacteria</taxon>
        <taxon>Sphingomonadales</taxon>
        <taxon>Erythrobacteraceae</taxon>
        <taxon>Altericroceibacterium</taxon>
    </lineage>
</organism>
<protein>
    <submittedName>
        <fullName evidence="2">DUF1153 domain-containing protein</fullName>
    </submittedName>
</protein>
<reference evidence="2 3" key="1">
    <citation type="submission" date="2018-09" db="EMBL/GenBank/DDBJ databases">
        <title>Altererythrobacter spongiae sp. nov., isolated from a marine sponge.</title>
        <authorList>
            <person name="Zhuang L."/>
            <person name="Luo L."/>
        </authorList>
    </citation>
    <scope>NUCLEOTIDE SEQUENCE [LARGE SCALE GENOMIC DNA]</scope>
    <source>
        <strain evidence="2 3">HN-Y73</strain>
    </source>
</reference>
<dbReference type="RefSeq" id="WP_120323246.1">
    <property type="nucleotide sequence ID" value="NZ_RAPF01000001.1"/>
</dbReference>
<dbReference type="OrthoDB" id="9796775at2"/>
<dbReference type="Proteomes" id="UP000284395">
    <property type="component" value="Unassembled WGS sequence"/>
</dbReference>
<dbReference type="EMBL" id="RAPF01000001">
    <property type="protein sequence ID" value="RKF23342.1"/>
    <property type="molecule type" value="Genomic_DNA"/>
</dbReference>
<sequence>MIASQDDGRPAQVAGPLGKPLTMEDLPAPDIRRWVPRRKAEVVAAVNGGLLTLVEALERYGLTPDEFAEWQRALARSGMAGLHVTRIQHYRHRERDQ</sequence>
<proteinExistence type="predicted"/>
<evidence type="ECO:0000256" key="1">
    <source>
        <dbReference type="SAM" id="MobiDB-lite"/>
    </source>
</evidence>
<dbReference type="InterPro" id="IPR010921">
    <property type="entry name" value="Trp_repressor/repl_initiator"/>
</dbReference>
<keyword evidence="3" id="KW-1185">Reference proteome</keyword>
<dbReference type="SUPFAM" id="SSF48295">
    <property type="entry name" value="TrpR-like"/>
    <property type="match status" value="1"/>
</dbReference>
<dbReference type="InterPro" id="IPR009534">
    <property type="entry name" value="DUF1153"/>
</dbReference>
<evidence type="ECO:0000313" key="2">
    <source>
        <dbReference type="EMBL" id="RKF23342.1"/>
    </source>
</evidence>
<dbReference type="GO" id="GO:0043565">
    <property type="term" value="F:sequence-specific DNA binding"/>
    <property type="evidence" value="ECO:0007669"/>
    <property type="project" value="InterPro"/>
</dbReference>
<dbReference type="Gene3D" id="1.10.10.10">
    <property type="entry name" value="Winged helix-like DNA-binding domain superfamily/Winged helix DNA-binding domain"/>
    <property type="match status" value="1"/>
</dbReference>
<evidence type="ECO:0000313" key="3">
    <source>
        <dbReference type="Proteomes" id="UP000284395"/>
    </source>
</evidence>
<comment type="caution">
    <text evidence="2">The sequence shown here is derived from an EMBL/GenBank/DDBJ whole genome shotgun (WGS) entry which is preliminary data.</text>
</comment>
<dbReference type="InterPro" id="IPR036388">
    <property type="entry name" value="WH-like_DNA-bd_sf"/>
</dbReference>
<name>A0A420ERN2_9SPHN</name>
<gene>
    <name evidence="2" type="ORF">D6851_02400</name>
</gene>